<gene>
    <name evidence="4" type="ORF">R3P93_24410</name>
</gene>
<evidence type="ECO:0000313" key="4">
    <source>
        <dbReference type="EMBL" id="MDV6305717.1"/>
    </source>
</evidence>
<reference evidence="4 5" key="1">
    <citation type="submission" date="2023-10" db="EMBL/GenBank/DDBJ databases">
        <title>Development of a sustainable strategy for remediation of hydrocarbon-contaminated territories based on the waste exchange concept.</title>
        <authorList>
            <person name="Krivoruchko A."/>
        </authorList>
    </citation>
    <scope>NUCLEOTIDE SEQUENCE [LARGE SCALE GENOMIC DNA]</scope>
    <source>
        <strain evidence="4 5">IEGM 1327</strain>
    </source>
</reference>
<organism evidence="4 5">
    <name type="scientific">Rhodococcus cerastii</name>
    <dbReference type="NCBI Taxonomy" id="908616"/>
    <lineage>
        <taxon>Bacteria</taxon>
        <taxon>Bacillati</taxon>
        <taxon>Actinomycetota</taxon>
        <taxon>Actinomycetes</taxon>
        <taxon>Mycobacteriales</taxon>
        <taxon>Nocardiaceae</taxon>
        <taxon>Rhodococcus</taxon>
    </lineage>
</organism>
<dbReference type="Gene3D" id="1.10.443.10">
    <property type="entry name" value="Intergrase catalytic core"/>
    <property type="match status" value="1"/>
</dbReference>
<accession>A0ABU4D8X9</accession>
<dbReference type="PROSITE" id="PS51898">
    <property type="entry name" value="TYR_RECOMBINASE"/>
    <property type="match status" value="1"/>
</dbReference>
<dbReference type="EMBL" id="JAWLKF010000029">
    <property type="protein sequence ID" value="MDV6305717.1"/>
    <property type="molecule type" value="Genomic_DNA"/>
</dbReference>
<protein>
    <submittedName>
        <fullName evidence="4">Tyrosine-type recombinase/integrase</fullName>
    </submittedName>
</protein>
<evidence type="ECO:0000313" key="5">
    <source>
        <dbReference type="Proteomes" id="UP001186104"/>
    </source>
</evidence>
<dbReference type="PANTHER" id="PTHR30349">
    <property type="entry name" value="PHAGE INTEGRASE-RELATED"/>
    <property type="match status" value="1"/>
</dbReference>
<evidence type="ECO:0000256" key="2">
    <source>
        <dbReference type="SAM" id="MobiDB-lite"/>
    </source>
</evidence>
<evidence type="ECO:0000256" key="1">
    <source>
        <dbReference type="ARBA" id="ARBA00023172"/>
    </source>
</evidence>
<dbReference type="InterPro" id="IPR050090">
    <property type="entry name" value="Tyrosine_recombinase_XerCD"/>
</dbReference>
<sequence length="747" mass="84804">MKSAALPLPEHKQAGVTDHDLWELVPEHVRPGTTLDMLAWPWNEVIYHYPSRTHQHVALDVPDPIRHEFIWWLWSLHITGERVSPSAVSTWMHSIAHISTSRVQRGHPPITSFLDLDLDTWITEARSAFTARHQRLPGARFSQNHLQIMRRLRRAVGIAYHEQAWWQAELWDPLHDPRIPARRHEPRGHATVDWSTVEPDWLRAAGQWWLGTLLNADRIRWGSVGRYRTSLCAHLGPFLIERGIDSPVLVTDPATMLRPFANDFLGWLRTRRAANGPNKGQPLSNKTISLTQTAVNSMYAFFVEHRDEAAFVLGDPRWRELTERHLVMWPRGETISVVRSDDAPEYLDGEDLSSVAAHLDLIGLSVSESRTIVVDGQDKTVFGLGDPQVMRAYLLLILTGRRVNEILMLDPDPLGPLLTTPDRQSDVQDSAPETRMAEFFVARLRYQQTKIDGAPNTIPVEQAVVNIIREQQDWVRDTILPTLTDGAEPKYLFLARKGNQRGQRPLGGIRQRLTDLAALIELRDKHGRPVDFQRTHRLRHTKATQMLNAGTPLHVVQRYLGHVSPEMTLRYAKTLARTHEEEFLRLTLIGTDGRDHNIDQHALLDVLQLDQRTDRILPNGYCLLPRPKTCERGNACLTCGEFATNATYLSELEDQRDSTLDLVETRRAQHFQRTGKQMTDDNMWLTARRSEVSALNLIIANLTSPGGDESTTVQGAGVGGRDAVRRASQPRTPVDLPLGPSRKGHRP</sequence>
<evidence type="ECO:0000259" key="3">
    <source>
        <dbReference type="PROSITE" id="PS51898"/>
    </source>
</evidence>
<dbReference type="InterPro" id="IPR013762">
    <property type="entry name" value="Integrase-like_cat_sf"/>
</dbReference>
<keyword evidence="5" id="KW-1185">Reference proteome</keyword>
<dbReference type="InterPro" id="IPR002104">
    <property type="entry name" value="Integrase_catalytic"/>
</dbReference>
<dbReference type="SUPFAM" id="SSF56349">
    <property type="entry name" value="DNA breaking-rejoining enzymes"/>
    <property type="match status" value="1"/>
</dbReference>
<dbReference type="PANTHER" id="PTHR30349:SF64">
    <property type="entry name" value="PROPHAGE INTEGRASE INTD-RELATED"/>
    <property type="match status" value="1"/>
</dbReference>
<dbReference type="RefSeq" id="WP_206510589.1">
    <property type="nucleotide sequence ID" value="NZ_JAWLKF010000029.1"/>
</dbReference>
<keyword evidence="1" id="KW-0233">DNA recombination</keyword>
<comment type="caution">
    <text evidence="4">The sequence shown here is derived from an EMBL/GenBank/DDBJ whole genome shotgun (WGS) entry which is preliminary data.</text>
</comment>
<dbReference type="Proteomes" id="UP001186104">
    <property type="component" value="Unassembled WGS sequence"/>
</dbReference>
<name>A0ABU4D8X9_9NOCA</name>
<dbReference type="InterPro" id="IPR011010">
    <property type="entry name" value="DNA_brk_join_enz"/>
</dbReference>
<feature type="domain" description="Tyr recombinase" evidence="3">
    <location>
        <begin position="342"/>
        <end position="585"/>
    </location>
</feature>
<feature type="region of interest" description="Disordered" evidence="2">
    <location>
        <begin position="704"/>
        <end position="747"/>
    </location>
</feature>
<proteinExistence type="predicted"/>
<dbReference type="Pfam" id="PF00589">
    <property type="entry name" value="Phage_integrase"/>
    <property type="match status" value="1"/>
</dbReference>